<organism evidence="10">
    <name type="scientific">marine sediment metagenome</name>
    <dbReference type="NCBI Taxonomy" id="412755"/>
    <lineage>
        <taxon>unclassified sequences</taxon>
        <taxon>metagenomes</taxon>
        <taxon>ecological metagenomes</taxon>
    </lineage>
</organism>
<reference evidence="10" key="1">
    <citation type="journal article" date="2015" name="Nature">
        <title>Complex archaea that bridge the gap between prokaryotes and eukaryotes.</title>
        <authorList>
            <person name="Spang A."/>
            <person name="Saw J.H."/>
            <person name="Jorgensen S.L."/>
            <person name="Zaremba-Niedzwiedzka K."/>
            <person name="Martijn J."/>
            <person name="Lind A.E."/>
            <person name="van Eijk R."/>
            <person name="Schleper C."/>
            <person name="Guy L."/>
            <person name="Ettema T.J."/>
        </authorList>
    </citation>
    <scope>NUCLEOTIDE SEQUENCE</scope>
</reference>
<evidence type="ECO:0000256" key="5">
    <source>
        <dbReference type="ARBA" id="ARBA00022833"/>
    </source>
</evidence>
<comment type="similarity">
    <text evidence="7">Belongs to the QueC family.</text>
</comment>
<keyword evidence="6" id="KW-0067">ATP-binding</keyword>
<gene>
    <name evidence="10" type="ORF">LCGC14_2270660</name>
</gene>
<dbReference type="EMBL" id="LAZR01031384">
    <property type="protein sequence ID" value="KKL53912.1"/>
    <property type="molecule type" value="Genomic_DNA"/>
</dbReference>
<dbReference type="GO" id="GO:0008168">
    <property type="term" value="F:methyltransferase activity"/>
    <property type="evidence" value="ECO:0007669"/>
    <property type="project" value="InterPro"/>
</dbReference>
<evidence type="ECO:0000256" key="1">
    <source>
        <dbReference type="ARBA" id="ARBA00005061"/>
    </source>
</evidence>
<evidence type="ECO:0000256" key="8">
    <source>
        <dbReference type="ARBA" id="ARBA00039149"/>
    </source>
</evidence>
<keyword evidence="2" id="KW-0436">Ligase</keyword>
<dbReference type="SUPFAM" id="SSF52402">
    <property type="entry name" value="Adenine nucleotide alpha hydrolases-like"/>
    <property type="match status" value="1"/>
</dbReference>
<sequence length="144" mass="16067">MAKPKITFLSQTELEAIHNASLEVLEKTGTVVESTEALDVLKNAGASVDYESCQVTIPPELVAEALNRAVFLADWKRVSIERPFIEMSKREIADLGNTYKVPFEETWSCYKGGDMHCGTCGTCTERKEALKGFDPTEYEQKDLL</sequence>
<comment type="catalytic activity">
    <reaction evidence="9">
        <text>7-carboxy-7-carbaguanine + NH4(+) + 2 ATP = 7-cyano-7-carbaguanine + 2 AMP + 2 diphosphate + 2 H(+)</text>
        <dbReference type="Rhea" id="RHEA:27982"/>
        <dbReference type="ChEBI" id="CHEBI:15378"/>
        <dbReference type="ChEBI" id="CHEBI:28938"/>
        <dbReference type="ChEBI" id="CHEBI:30616"/>
        <dbReference type="ChEBI" id="CHEBI:33019"/>
        <dbReference type="ChEBI" id="CHEBI:45075"/>
        <dbReference type="ChEBI" id="CHEBI:61036"/>
        <dbReference type="ChEBI" id="CHEBI:456215"/>
        <dbReference type="EC" id="6.3.4.20"/>
    </reaction>
</comment>
<dbReference type="InterPro" id="IPR018317">
    <property type="entry name" value="QueC"/>
</dbReference>
<evidence type="ECO:0000256" key="9">
    <source>
        <dbReference type="ARBA" id="ARBA00047890"/>
    </source>
</evidence>
<proteinExistence type="inferred from homology"/>
<dbReference type="AlphaFoldDB" id="A0A0F9FS59"/>
<dbReference type="GO" id="GO:0046872">
    <property type="term" value="F:metal ion binding"/>
    <property type="evidence" value="ECO:0007669"/>
    <property type="project" value="UniProtKB-KW"/>
</dbReference>
<accession>A0A0F9FS59</accession>
<keyword evidence="5" id="KW-0862">Zinc</keyword>
<comment type="caution">
    <text evidence="10">The sequence shown here is derived from an EMBL/GenBank/DDBJ whole genome shotgun (WGS) entry which is preliminary data.</text>
</comment>
<protein>
    <recommendedName>
        <fullName evidence="8">7-cyano-7-deazaguanine synthase</fullName>
        <ecNumber evidence="8">6.3.4.20</ecNumber>
    </recommendedName>
</protein>
<evidence type="ECO:0000256" key="4">
    <source>
        <dbReference type="ARBA" id="ARBA00022741"/>
    </source>
</evidence>
<name>A0A0F9FS59_9ZZZZ</name>
<evidence type="ECO:0000313" key="10">
    <source>
        <dbReference type="EMBL" id="KKL53912.1"/>
    </source>
</evidence>
<dbReference type="EC" id="6.3.4.20" evidence="8"/>
<dbReference type="GO" id="GO:0005524">
    <property type="term" value="F:ATP binding"/>
    <property type="evidence" value="ECO:0007669"/>
    <property type="project" value="UniProtKB-KW"/>
</dbReference>
<evidence type="ECO:0000256" key="2">
    <source>
        <dbReference type="ARBA" id="ARBA00022598"/>
    </source>
</evidence>
<dbReference type="Pfam" id="PF06508">
    <property type="entry name" value="QueC"/>
    <property type="match status" value="1"/>
</dbReference>
<dbReference type="PANTHER" id="PTHR42914">
    <property type="entry name" value="7-CYANO-7-DEAZAGUANINE SYNTHASE"/>
    <property type="match status" value="1"/>
</dbReference>
<keyword evidence="3" id="KW-0479">Metal-binding</keyword>
<keyword evidence="4" id="KW-0547">Nucleotide-binding</keyword>
<evidence type="ECO:0000256" key="6">
    <source>
        <dbReference type="ARBA" id="ARBA00022840"/>
    </source>
</evidence>
<dbReference type="GO" id="GO:0016874">
    <property type="term" value="F:ligase activity"/>
    <property type="evidence" value="ECO:0007669"/>
    <property type="project" value="UniProtKB-KW"/>
</dbReference>
<dbReference type="Gene3D" id="3.40.50.620">
    <property type="entry name" value="HUPs"/>
    <property type="match status" value="1"/>
</dbReference>
<dbReference type="GO" id="GO:0015948">
    <property type="term" value="P:methanogenesis"/>
    <property type="evidence" value="ECO:0007669"/>
    <property type="project" value="InterPro"/>
</dbReference>
<evidence type="ECO:0000256" key="3">
    <source>
        <dbReference type="ARBA" id="ARBA00022723"/>
    </source>
</evidence>
<dbReference type="InterPro" id="IPR014729">
    <property type="entry name" value="Rossmann-like_a/b/a_fold"/>
</dbReference>
<comment type="pathway">
    <text evidence="1">Purine metabolism; 7-cyano-7-deazaguanine biosynthesis.</text>
</comment>
<dbReference type="PANTHER" id="PTHR42914:SF1">
    <property type="entry name" value="7-CYANO-7-DEAZAGUANINE SYNTHASE"/>
    <property type="match status" value="1"/>
</dbReference>
<evidence type="ECO:0000256" key="7">
    <source>
        <dbReference type="ARBA" id="ARBA00037993"/>
    </source>
</evidence>